<feature type="domain" description="Alcohol dehydrogenase-like C-terminal" evidence="2">
    <location>
        <begin position="169"/>
        <end position="294"/>
    </location>
</feature>
<gene>
    <name evidence="4" type="ordered locus">Caul_1540</name>
</gene>
<feature type="domain" description="Alcohol dehydrogenase-like N-terminal" evidence="3">
    <location>
        <begin position="24"/>
        <end position="129"/>
    </location>
</feature>
<dbReference type="Pfam" id="PF00107">
    <property type="entry name" value="ADH_zinc_N"/>
    <property type="match status" value="1"/>
</dbReference>
<dbReference type="PANTHER" id="PTHR43401:SF3">
    <property type="entry name" value="L-GALACTONATE-5-DEHYDROGENASE"/>
    <property type="match status" value="1"/>
</dbReference>
<protein>
    <submittedName>
        <fullName evidence="4">Alcohol dehydrogenase GroES domain protein</fullName>
    </submittedName>
</protein>
<evidence type="ECO:0000313" key="4">
    <source>
        <dbReference type="EMBL" id="ABZ70670.1"/>
    </source>
</evidence>
<dbReference type="InterPro" id="IPR013154">
    <property type="entry name" value="ADH-like_N"/>
</dbReference>
<dbReference type="Pfam" id="PF08240">
    <property type="entry name" value="ADH_N"/>
    <property type="match status" value="1"/>
</dbReference>
<dbReference type="EMBL" id="CP000927">
    <property type="protein sequence ID" value="ABZ70670.1"/>
    <property type="molecule type" value="Genomic_DNA"/>
</dbReference>
<proteinExistence type="predicted"/>
<dbReference type="InterPro" id="IPR036291">
    <property type="entry name" value="NAD(P)-bd_dom_sf"/>
</dbReference>
<dbReference type="KEGG" id="cak:Caul_1540"/>
<evidence type="ECO:0000259" key="2">
    <source>
        <dbReference type="Pfam" id="PF00107"/>
    </source>
</evidence>
<dbReference type="PANTHER" id="PTHR43401">
    <property type="entry name" value="L-THREONINE 3-DEHYDROGENASE"/>
    <property type="match status" value="1"/>
</dbReference>
<dbReference type="STRING" id="366602.Caul_1540"/>
<dbReference type="HOGENOM" id="CLU_026673_11_0_5"/>
<dbReference type="OrthoDB" id="9773078at2"/>
<dbReference type="SUPFAM" id="SSF51735">
    <property type="entry name" value="NAD(P)-binding Rossmann-fold domains"/>
    <property type="match status" value="1"/>
</dbReference>
<evidence type="ECO:0000259" key="3">
    <source>
        <dbReference type="Pfam" id="PF08240"/>
    </source>
</evidence>
<dbReference type="SUPFAM" id="SSF50129">
    <property type="entry name" value="GroES-like"/>
    <property type="match status" value="1"/>
</dbReference>
<reference evidence="4" key="1">
    <citation type="submission" date="2008-01" db="EMBL/GenBank/DDBJ databases">
        <title>Complete sequence of chromosome of Caulobacter sp. K31.</title>
        <authorList>
            <consortium name="US DOE Joint Genome Institute"/>
            <person name="Copeland A."/>
            <person name="Lucas S."/>
            <person name="Lapidus A."/>
            <person name="Barry K."/>
            <person name="Glavina del Rio T."/>
            <person name="Dalin E."/>
            <person name="Tice H."/>
            <person name="Pitluck S."/>
            <person name="Bruce D."/>
            <person name="Goodwin L."/>
            <person name="Thompson L.S."/>
            <person name="Brettin T."/>
            <person name="Detter J.C."/>
            <person name="Han C."/>
            <person name="Schmutz J."/>
            <person name="Larimer F."/>
            <person name="Land M."/>
            <person name="Hauser L."/>
            <person name="Kyrpides N."/>
            <person name="Kim E."/>
            <person name="Stephens C."/>
            <person name="Richardson P."/>
        </authorList>
    </citation>
    <scope>NUCLEOTIDE SEQUENCE [LARGE SCALE GENOMIC DNA]</scope>
    <source>
        <strain evidence="4">K31</strain>
    </source>
</reference>
<organism evidence="4">
    <name type="scientific">Caulobacter sp. (strain K31)</name>
    <dbReference type="NCBI Taxonomy" id="366602"/>
    <lineage>
        <taxon>Bacteria</taxon>
        <taxon>Pseudomonadati</taxon>
        <taxon>Pseudomonadota</taxon>
        <taxon>Alphaproteobacteria</taxon>
        <taxon>Caulobacterales</taxon>
        <taxon>Caulobacteraceae</taxon>
        <taxon>Caulobacter</taxon>
    </lineage>
</organism>
<name>B0T1B3_CAUSK</name>
<dbReference type="InterPro" id="IPR011032">
    <property type="entry name" value="GroES-like_sf"/>
</dbReference>
<dbReference type="CDD" id="cd08261">
    <property type="entry name" value="Zn_ADH7"/>
    <property type="match status" value="1"/>
</dbReference>
<dbReference type="GO" id="GO:0016491">
    <property type="term" value="F:oxidoreductase activity"/>
    <property type="evidence" value="ECO:0007669"/>
    <property type="project" value="UniProtKB-KW"/>
</dbReference>
<dbReference type="AlphaFoldDB" id="B0T1B3"/>
<dbReference type="eggNOG" id="COG1063">
    <property type="taxonomic scope" value="Bacteria"/>
</dbReference>
<dbReference type="Gene3D" id="3.40.50.720">
    <property type="entry name" value="NAD(P)-binding Rossmann-like Domain"/>
    <property type="match status" value="1"/>
</dbReference>
<sequence length="336" mass="35692">MRTIICRAPFEVEIAERPAPEAEDGEVLIRIRRVGLCGTDYHIFAGRHPYLAYPRVMGHELAGEVRKAPAGSRFREGQIVAINPYLECGDCVACRRGKPNACVKIRVLGVHVDGGMCELLAVPERAVIDATGLTLDQAAMLEFLAIGAHAVARARLTAGDRVLVVGAGPIGVATSIFARLDGAALTLVDTRQSRLDYARKHLGFTDAVAAGPGLAAMLAERTDGEMFDTVFDATGALSAMAQSLAYVAHGGALVLVGVAPGDLVYADPEFHKRETTLLASRNALAADFERVIAAMRAGDIPSDALLTHSIQAEDLPERIPLLIADADNVLKAIAHF</sequence>
<dbReference type="InterPro" id="IPR013149">
    <property type="entry name" value="ADH-like_C"/>
</dbReference>
<dbReference type="InterPro" id="IPR050129">
    <property type="entry name" value="Zn_alcohol_dh"/>
</dbReference>
<evidence type="ECO:0000256" key="1">
    <source>
        <dbReference type="ARBA" id="ARBA00023002"/>
    </source>
</evidence>
<accession>B0T1B3</accession>
<dbReference type="Gene3D" id="3.90.180.10">
    <property type="entry name" value="Medium-chain alcohol dehydrogenases, catalytic domain"/>
    <property type="match status" value="1"/>
</dbReference>
<keyword evidence="1" id="KW-0560">Oxidoreductase</keyword>